<keyword evidence="4" id="KW-0285">Flavoprotein</keyword>
<sequence length="664" mass="74098">MTKIIDKIKALPRDANYFSLEFFPPKTDVGFSNLQARLARMASAFRPLFVTVTWGAGGSTAGRSLELAELCQRQLGLTTCLHLTCTNMSKKLVDEALETAYEIGIRNILALRGDPPRDHEYELDGVESEGSEQFVWAVDLIKYIRKQYGDYFCIGVAGYPEGHSDESVPASQDPKHDMPYLLEKIQAGADFILTQLFFDVDAYIAYERLVREYQNGVMKDVTIIPALMPIQSFSILKRTTYLSHSRVPQDIMDELERMRGDDEEVKKIGVKVLSSIIEKIKSTPSPQHRGFHFFPLNLEKVISLILQNTHLLPPIVSEAESSAVIEADLTPEEIKIRRIRRSSGRGRRTSSAHNHVTSDDRTSSTLEPPSRATTLAITNGIGTLGREATWDDYPNGRFGDARSPAFGEIDGYGPSLHLSPAAARQKWGAPTVASDISALFHNHIDGKLDQLPWSEGPLSPETCVIRTQLQNMIEKRGWWSIASQPAANGVCSSDPVFGWGPKSGFVFQKAFVEFWIPAKDWQQVLKPYLISSEIASTVSWYAASNPHNVSLSLSNGTTTNGTNVHQQCSGAKSESSTPASSADSVTWGVFPGKEIVTPTIIEQLSFRAWADEAYNIWKEWERCYPLGNQSRNLIRSCSEEYWLVNVIAHDYQDKEALWRILMAA</sequence>
<dbReference type="PANTHER" id="PTHR45754">
    <property type="entry name" value="METHYLENETETRAHYDROFOLATE REDUCTASE"/>
    <property type="match status" value="1"/>
</dbReference>
<dbReference type="FunFam" id="3.20.20.220:FF:000002">
    <property type="entry name" value="Methylenetetrahydrofolate reductase"/>
    <property type="match status" value="1"/>
</dbReference>
<dbReference type="InterPro" id="IPR053806">
    <property type="entry name" value="MTHFR_C"/>
</dbReference>
<dbReference type="Proteomes" id="UP000664169">
    <property type="component" value="Unassembled WGS sequence"/>
</dbReference>
<keyword evidence="6" id="KW-0521">NADP</keyword>
<feature type="region of interest" description="Disordered" evidence="9">
    <location>
        <begin position="341"/>
        <end position="370"/>
    </location>
</feature>
<protein>
    <recommendedName>
        <fullName evidence="10">MTHFR SAM-binding regulatory domain-containing protein</fullName>
    </recommendedName>
</protein>
<evidence type="ECO:0000256" key="6">
    <source>
        <dbReference type="ARBA" id="ARBA00022857"/>
    </source>
</evidence>
<dbReference type="InterPro" id="IPR003171">
    <property type="entry name" value="Mehydrof_redctse-like"/>
</dbReference>
<evidence type="ECO:0000313" key="12">
    <source>
        <dbReference type="Proteomes" id="UP000664169"/>
    </source>
</evidence>
<evidence type="ECO:0000259" key="10">
    <source>
        <dbReference type="Pfam" id="PF21895"/>
    </source>
</evidence>
<comment type="pathway">
    <text evidence="2 8">One-carbon metabolism; tetrahydrofolate interconversion.</text>
</comment>
<evidence type="ECO:0000256" key="2">
    <source>
        <dbReference type="ARBA" id="ARBA00004777"/>
    </source>
</evidence>
<evidence type="ECO:0000256" key="1">
    <source>
        <dbReference type="ARBA" id="ARBA00001974"/>
    </source>
</evidence>
<dbReference type="SUPFAM" id="SSF51730">
    <property type="entry name" value="FAD-linked oxidoreductase"/>
    <property type="match status" value="1"/>
</dbReference>
<dbReference type="GO" id="GO:0004489">
    <property type="term" value="F:methylenetetrahydrofolate reductase [NAD(P)H] activity"/>
    <property type="evidence" value="ECO:0007669"/>
    <property type="project" value="InterPro"/>
</dbReference>
<keyword evidence="5" id="KW-0274">FAD</keyword>
<reference evidence="11" key="1">
    <citation type="submission" date="2021-03" db="EMBL/GenBank/DDBJ databases">
        <authorList>
            <person name="Tagirdzhanova G."/>
        </authorList>
    </citation>
    <scope>NUCLEOTIDE SEQUENCE</scope>
</reference>
<keyword evidence="7" id="KW-0560">Oxidoreductase</keyword>
<dbReference type="InterPro" id="IPR029041">
    <property type="entry name" value="FAD-linked_oxidoreductase-like"/>
</dbReference>
<name>A0A8H3EY15_9LECA</name>
<dbReference type="PANTHER" id="PTHR45754:SF1">
    <property type="entry name" value="METHYLENETETRAHYDROFOLATE REDUCTASE 1"/>
    <property type="match status" value="1"/>
</dbReference>
<keyword evidence="12" id="KW-1185">Reference proteome</keyword>
<dbReference type="Pfam" id="PF21895">
    <property type="entry name" value="MTHFR_C"/>
    <property type="match status" value="2"/>
</dbReference>
<organism evidence="11 12">
    <name type="scientific">Gomphillus americanus</name>
    <dbReference type="NCBI Taxonomy" id="1940652"/>
    <lineage>
        <taxon>Eukaryota</taxon>
        <taxon>Fungi</taxon>
        <taxon>Dikarya</taxon>
        <taxon>Ascomycota</taxon>
        <taxon>Pezizomycotina</taxon>
        <taxon>Lecanoromycetes</taxon>
        <taxon>OSLEUM clade</taxon>
        <taxon>Ostropomycetidae</taxon>
        <taxon>Ostropales</taxon>
        <taxon>Graphidaceae</taxon>
        <taxon>Gomphilloideae</taxon>
        <taxon>Gomphillus</taxon>
    </lineage>
</organism>
<comment type="caution">
    <text evidence="11">The sequence shown here is derived from an EMBL/GenBank/DDBJ whole genome shotgun (WGS) entry which is preliminary data.</text>
</comment>
<dbReference type="InterPro" id="IPR004621">
    <property type="entry name" value="Fadh2_euk"/>
</dbReference>
<evidence type="ECO:0000256" key="3">
    <source>
        <dbReference type="ARBA" id="ARBA00006743"/>
    </source>
</evidence>
<dbReference type="EMBL" id="CAJPDQ010000008">
    <property type="protein sequence ID" value="CAF9913923.1"/>
    <property type="molecule type" value="Genomic_DNA"/>
</dbReference>
<gene>
    <name evidence="11" type="ORF">GOMPHAMPRED_008061</name>
</gene>
<feature type="domain" description="MTHFR SAM-binding regulatory" evidence="10">
    <location>
        <begin position="573"/>
        <end position="661"/>
    </location>
</feature>
<dbReference type="Pfam" id="PF02219">
    <property type="entry name" value="MTHFR"/>
    <property type="match status" value="1"/>
</dbReference>
<proteinExistence type="inferred from homology"/>
<evidence type="ECO:0000256" key="9">
    <source>
        <dbReference type="SAM" id="MobiDB-lite"/>
    </source>
</evidence>
<dbReference type="UniPathway" id="UPA00193"/>
<dbReference type="GO" id="GO:0071949">
    <property type="term" value="F:FAD binding"/>
    <property type="evidence" value="ECO:0007669"/>
    <property type="project" value="TreeGrafter"/>
</dbReference>
<dbReference type="Gene3D" id="3.20.20.220">
    <property type="match status" value="1"/>
</dbReference>
<feature type="region of interest" description="Disordered" evidence="9">
    <location>
        <begin position="562"/>
        <end position="582"/>
    </location>
</feature>
<comment type="cofactor">
    <cofactor evidence="1">
        <name>FAD</name>
        <dbReference type="ChEBI" id="CHEBI:57692"/>
    </cofactor>
</comment>
<feature type="domain" description="MTHFR SAM-binding regulatory" evidence="10">
    <location>
        <begin position="386"/>
        <end position="526"/>
    </location>
</feature>
<evidence type="ECO:0000256" key="4">
    <source>
        <dbReference type="ARBA" id="ARBA00022630"/>
    </source>
</evidence>
<dbReference type="GO" id="GO:0005829">
    <property type="term" value="C:cytosol"/>
    <property type="evidence" value="ECO:0007669"/>
    <property type="project" value="TreeGrafter"/>
</dbReference>
<evidence type="ECO:0000313" key="11">
    <source>
        <dbReference type="EMBL" id="CAF9913923.1"/>
    </source>
</evidence>
<comment type="similarity">
    <text evidence="3">Belongs to the methylenetetrahydrofolate reductase family.</text>
</comment>
<dbReference type="CDD" id="cd00537">
    <property type="entry name" value="MTHFR"/>
    <property type="match status" value="1"/>
</dbReference>
<evidence type="ECO:0000256" key="7">
    <source>
        <dbReference type="ARBA" id="ARBA00023002"/>
    </source>
</evidence>
<accession>A0A8H3EY15</accession>
<dbReference type="NCBIfam" id="TIGR00677">
    <property type="entry name" value="fadh2_euk"/>
    <property type="match status" value="1"/>
</dbReference>
<dbReference type="GO" id="GO:0035999">
    <property type="term" value="P:tetrahydrofolate interconversion"/>
    <property type="evidence" value="ECO:0007669"/>
    <property type="project" value="UniProtKB-UniPathway"/>
</dbReference>
<dbReference type="OrthoDB" id="16284at2759"/>
<dbReference type="AlphaFoldDB" id="A0A8H3EY15"/>
<evidence type="ECO:0000256" key="5">
    <source>
        <dbReference type="ARBA" id="ARBA00022827"/>
    </source>
</evidence>
<feature type="compositionally biased region" description="Basic residues" evidence="9">
    <location>
        <begin position="341"/>
        <end position="350"/>
    </location>
</feature>
<evidence type="ECO:0000256" key="8">
    <source>
        <dbReference type="RuleBase" id="RU004254"/>
    </source>
</evidence>
<dbReference type="GO" id="GO:0009086">
    <property type="term" value="P:methionine biosynthetic process"/>
    <property type="evidence" value="ECO:0007669"/>
    <property type="project" value="TreeGrafter"/>
</dbReference>